<dbReference type="Pfam" id="PF02518">
    <property type="entry name" value="HATPase_c"/>
    <property type="match status" value="1"/>
</dbReference>
<organism evidence="6 7">
    <name type="scientific">Asticcacaulis currens</name>
    <dbReference type="NCBI Taxonomy" id="2984210"/>
    <lineage>
        <taxon>Bacteria</taxon>
        <taxon>Pseudomonadati</taxon>
        <taxon>Pseudomonadota</taxon>
        <taxon>Alphaproteobacteria</taxon>
        <taxon>Caulobacterales</taxon>
        <taxon>Caulobacteraceae</taxon>
        <taxon>Asticcacaulis</taxon>
    </lineage>
</organism>
<evidence type="ECO:0000313" key="6">
    <source>
        <dbReference type="EMBL" id="MDC7692659.1"/>
    </source>
</evidence>
<dbReference type="GO" id="GO:0016301">
    <property type="term" value="F:kinase activity"/>
    <property type="evidence" value="ECO:0007669"/>
    <property type="project" value="UniProtKB-KW"/>
</dbReference>
<evidence type="ECO:0000256" key="4">
    <source>
        <dbReference type="SAM" id="Phobius"/>
    </source>
</evidence>
<keyword evidence="3" id="KW-0902">Two-component regulatory system</keyword>
<feature type="transmembrane region" description="Helical" evidence="4">
    <location>
        <begin position="207"/>
        <end position="228"/>
    </location>
</feature>
<dbReference type="InterPro" id="IPR050482">
    <property type="entry name" value="Sensor_HK_TwoCompSys"/>
</dbReference>
<evidence type="ECO:0000256" key="3">
    <source>
        <dbReference type="ARBA" id="ARBA00023012"/>
    </source>
</evidence>
<dbReference type="InterPro" id="IPR003594">
    <property type="entry name" value="HATPase_dom"/>
</dbReference>
<feature type="transmembrane region" description="Helical" evidence="4">
    <location>
        <begin position="389"/>
        <end position="405"/>
    </location>
</feature>
<feature type="transmembrane region" description="Helical" evidence="4">
    <location>
        <begin position="145"/>
        <end position="164"/>
    </location>
</feature>
<dbReference type="SUPFAM" id="SSF55874">
    <property type="entry name" value="ATPase domain of HSP90 chaperone/DNA topoisomerase II/histidine kinase"/>
    <property type="match status" value="1"/>
</dbReference>
<accession>A0ABT5I8Z9</accession>
<feature type="transmembrane region" description="Helical" evidence="4">
    <location>
        <begin position="362"/>
        <end position="383"/>
    </location>
</feature>
<feature type="transmembrane region" description="Helical" evidence="4">
    <location>
        <begin position="296"/>
        <end position="319"/>
    </location>
</feature>
<dbReference type="Gene3D" id="3.30.565.10">
    <property type="entry name" value="Histidine kinase-like ATPase, C-terminal domain"/>
    <property type="match status" value="1"/>
</dbReference>
<protein>
    <submittedName>
        <fullName evidence="6">Histidine kinase</fullName>
    </submittedName>
</protein>
<dbReference type="Proteomes" id="UP001216595">
    <property type="component" value="Unassembled WGS sequence"/>
</dbReference>
<evidence type="ECO:0000313" key="7">
    <source>
        <dbReference type="Proteomes" id="UP001216595"/>
    </source>
</evidence>
<keyword evidence="4" id="KW-1133">Transmembrane helix</keyword>
<feature type="transmembrane region" description="Helical" evidence="4">
    <location>
        <begin position="331"/>
        <end position="350"/>
    </location>
</feature>
<feature type="transmembrane region" description="Helical" evidence="4">
    <location>
        <begin position="176"/>
        <end position="195"/>
    </location>
</feature>
<dbReference type="InterPro" id="IPR005467">
    <property type="entry name" value="His_kinase_dom"/>
</dbReference>
<dbReference type="InterPro" id="IPR036890">
    <property type="entry name" value="HATPase_C_sf"/>
</dbReference>
<comment type="caution">
    <text evidence="6">The sequence shown here is derived from an EMBL/GenBank/DDBJ whole genome shotgun (WGS) entry which is preliminary data.</text>
</comment>
<feature type="domain" description="Histidine kinase" evidence="5">
    <location>
        <begin position="627"/>
        <end position="716"/>
    </location>
</feature>
<feature type="transmembrane region" description="Helical" evidence="4">
    <location>
        <begin position="20"/>
        <end position="39"/>
    </location>
</feature>
<reference evidence="6 7" key="1">
    <citation type="submission" date="2023-01" db="EMBL/GenBank/DDBJ databases">
        <title>Novel species of the genus Asticcacaulis isolated from rivers.</title>
        <authorList>
            <person name="Lu H."/>
        </authorList>
    </citation>
    <scope>NUCLEOTIDE SEQUENCE [LARGE SCALE GENOMIC DNA]</scope>
    <source>
        <strain evidence="6 7">DXS10W</strain>
    </source>
</reference>
<dbReference type="EMBL" id="JAQQKW010000001">
    <property type="protein sequence ID" value="MDC7692659.1"/>
    <property type="molecule type" value="Genomic_DNA"/>
</dbReference>
<feature type="transmembrane region" description="Helical" evidence="4">
    <location>
        <begin position="240"/>
        <end position="259"/>
    </location>
</feature>
<proteinExistence type="predicted"/>
<dbReference type="RefSeq" id="WP_272739431.1">
    <property type="nucleotide sequence ID" value="NZ_JAQQKW010000001.1"/>
</dbReference>
<evidence type="ECO:0000256" key="1">
    <source>
        <dbReference type="ARBA" id="ARBA00022679"/>
    </source>
</evidence>
<feature type="transmembrane region" description="Helical" evidence="4">
    <location>
        <begin position="265"/>
        <end position="284"/>
    </location>
</feature>
<keyword evidence="7" id="KW-1185">Reference proteome</keyword>
<sequence length="723" mass="78560">MRQWAEGCFTKAGRKNALKLGLILIAAVIVSGLSFHIALQGKSIEGVTRTEGGLTLQKGGEALRVLALRHPNQSESFILSPADFVTQIEGIETYKALDAYLARQGDISRILEARSIFMTVKAADGRTFETQSRVTSLPVQSFAEGFWIAMIVGLLAFLVGASVWTLKPDEPATRTLAVNGLSMLLAAVSSSAAFSEPVAVDPLIASIGLGVNHVATVIFGSTLLGLFLHFPTRLVSARTYSYVMASGLAIFLLDQFRLLGSPSGMMVYCLAVLIGVLIILIIQFRATRSSARSRAALLWLGLSVLVGAGSWGVTVLLYLIQGQYHLMPESFLFLSFLLLYCGIAIGVARFRLFEVADWAFRIFFFGVAAVLFLLLDALLIYGVRLAPSSSVGLALLAVAFGYLPLRDLLWRRFVHTRTLSESEMMSSVLDMAFAADPLQRNERWHALVNRLFTPTAITLTSDGAACPQIEEDGLFLDLPAFLDIPALRLANPRSGRGLFGPRDVELIDQIIRLSNKAADGLNAYERGAAEQRVKLAKDLHDTVSGKLISGLGVADEAARPFIHGALDDIRDIASTLGSNNVPIDHIMADIRHEAARRCEAAHLGLDWPVWPDDLPFITLSALQNKALSASVREIVTNIIKHAQATRVVVRHSVSSTHLNLAVWDNGLGFPTSVLEGVWNGQGLKSVCERLTQVNGRVQFTNANMGASVEIDLPLKALVPERER</sequence>
<dbReference type="PROSITE" id="PS50109">
    <property type="entry name" value="HIS_KIN"/>
    <property type="match status" value="1"/>
</dbReference>
<evidence type="ECO:0000256" key="2">
    <source>
        <dbReference type="ARBA" id="ARBA00022777"/>
    </source>
</evidence>
<keyword evidence="4" id="KW-0472">Membrane</keyword>
<gene>
    <name evidence="6" type="ORF">PQU94_00020</name>
</gene>
<keyword evidence="4" id="KW-0812">Transmembrane</keyword>
<keyword evidence="1" id="KW-0808">Transferase</keyword>
<name>A0ABT5I8Z9_9CAUL</name>
<dbReference type="PANTHER" id="PTHR24421">
    <property type="entry name" value="NITRATE/NITRITE SENSOR PROTEIN NARX-RELATED"/>
    <property type="match status" value="1"/>
</dbReference>
<keyword evidence="2 6" id="KW-0418">Kinase</keyword>
<evidence type="ECO:0000259" key="5">
    <source>
        <dbReference type="PROSITE" id="PS50109"/>
    </source>
</evidence>